<gene>
    <name evidence="1" type="ORF">D5086_015448</name>
</gene>
<organism evidence="1 2">
    <name type="scientific">Populus alba</name>
    <name type="common">White poplar</name>
    <dbReference type="NCBI Taxonomy" id="43335"/>
    <lineage>
        <taxon>Eukaryota</taxon>
        <taxon>Viridiplantae</taxon>
        <taxon>Streptophyta</taxon>
        <taxon>Embryophyta</taxon>
        <taxon>Tracheophyta</taxon>
        <taxon>Spermatophyta</taxon>
        <taxon>Magnoliopsida</taxon>
        <taxon>eudicotyledons</taxon>
        <taxon>Gunneridae</taxon>
        <taxon>Pentapetalae</taxon>
        <taxon>rosids</taxon>
        <taxon>fabids</taxon>
        <taxon>Malpighiales</taxon>
        <taxon>Salicaceae</taxon>
        <taxon>Saliceae</taxon>
        <taxon>Populus</taxon>
    </lineage>
</organism>
<accession>A0ACC4BSF8</accession>
<evidence type="ECO:0000313" key="1">
    <source>
        <dbReference type="EMBL" id="KAL3581116.1"/>
    </source>
</evidence>
<sequence length="1097" mass="120984">MSSSSKSRNFRRRGDVDDEKADANTNNTDTNAKATSSTTRKPPPPQSTKPKPKKLLSFAEDEEDEQAVTRIPSSKSKPKPKPKPSSSSSHKLTVSQDRLPPTTSYLTTASNVQPQAGTYTKEALLELQRNTRTLAKSTKTTTPASASEPKIILKGLLKPSFSPSPNPNPNYSSNHQQQDDADDQSEDENEDKDNGADDAQNRLASMGLGKSNSDDYSCFPDEDTIKKIRAKRERLRQSRAAAPDYISLDSGSNHQGGFSDEEPEFRTRIAMIGTMTKDTATHGGVFDAAADDDEDDDDDRSIKAKALAMMGTHQHHVVVDDGNVAAASSVVHDEEDEEDRIWEEEQFRKGLGKRMDDASAPIANRALASTAGAAASSTIPMQPQQRPTPAYGSIPSIGGAFGSSQGLDVLSIPQQADIAKKALQDNLRRLKESHGRTTSLLSKTDENLSASLMNVTALEKSISAAGEKFIFMQKLRDFVSVICEFLQHKATLIEELEERMQKLHEEQASLIFERRTADNEDEMMEVEAAVKAAMSVFSARGNSAATIDAAKSAAAAALVALKDQANLPVKLDEFGRDINLQKRMDMEKRAKARQRRKARFDSKRLSYMEVDSSDQKIEGELSTDESDSDSEKNAAYQSTRDLLLRTAEEIFSDASEEYSQLSVVKERFETWKKEYFASYRDAYMSLSAPAIFSPYVRLELLKWDPLHEDADFFDMKWHSLLFNYGLPEDGSDLNPDDVDANLVPGLVEKIAIPILHHEIAHCWDMLSTRETKNAISATSLVINYVPATSEALSELLAAIRTRLADAVASIVVPTWSLLVLKAVPRAAQVAAYRFGMSVRLMRNICLWKDILALPVLEKLVLDELLCGKVLPHVRSIASNVHDVVTRTERIVASLSGAWAGPSATSDHRCAIGDQDFIWKLLRPRTYWTFHLEETSIKQIENLRFGAMRKGKTEEWGLCSGVSEDSDKKKYTAASLQPSPPRHFAYPRSFHCPLSDNRVISNAMPGLQGNTVADFIAASKATSADSASLALAEADPSHMTDYALPGSSPPEQSNGSVPSTLQYRTTIDRIEQLLVNGLSVVSLVSVSKALQWDRRQWS</sequence>
<dbReference type="Proteomes" id="UP000309997">
    <property type="component" value="Unassembled WGS sequence"/>
</dbReference>
<evidence type="ECO:0000313" key="2">
    <source>
        <dbReference type="Proteomes" id="UP000309997"/>
    </source>
</evidence>
<comment type="caution">
    <text evidence="1">The sequence shown here is derived from an EMBL/GenBank/DDBJ whole genome shotgun (WGS) entry which is preliminary data.</text>
</comment>
<dbReference type="EMBL" id="RCHU02000008">
    <property type="protein sequence ID" value="KAL3581116.1"/>
    <property type="molecule type" value="Genomic_DNA"/>
</dbReference>
<keyword evidence="2" id="KW-1185">Reference proteome</keyword>
<name>A0ACC4BSF8_POPAL</name>
<reference evidence="1 2" key="1">
    <citation type="journal article" date="2024" name="Plant Biotechnol. J.">
        <title>Genome and CRISPR/Cas9 system of a widespread forest tree (Populus alba) in the world.</title>
        <authorList>
            <person name="Liu Y.J."/>
            <person name="Jiang P.F."/>
            <person name="Han X.M."/>
            <person name="Li X.Y."/>
            <person name="Wang H.M."/>
            <person name="Wang Y.J."/>
            <person name="Wang X.X."/>
            <person name="Zeng Q.Y."/>
        </authorList>
    </citation>
    <scope>NUCLEOTIDE SEQUENCE [LARGE SCALE GENOMIC DNA]</scope>
    <source>
        <strain evidence="2">cv. PAL-ZL1</strain>
    </source>
</reference>
<protein>
    <submittedName>
        <fullName evidence="1">Uncharacterized protein</fullName>
    </submittedName>
</protein>
<proteinExistence type="predicted"/>